<dbReference type="InterPro" id="IPR015943">
    <property type="entry name" value="WD40/YVTN_repeat-like_dom_sf"/>
</dbReference>
<feature type="region of interest" description="Disordered" evidence="3">
    <location>
        <begin position="145"/>
        <end position="167"/>
    </location>
</feature>
<dbReference type="EMBL" id="AWGH01000014">
    <property type="protein sequence ID" value="ODN94828.1"/>
    <property type="molecule type" value="Genomic_DNA"/>
</dbReference>
<dbReference type="GO" id="GO:0005829">
    <property type="term" value="C:cytosol"/>
    <property type="evidence" value="ECO:0007669"/>
    <property type="project" value="TreeGrafter"/>
</dbReference>
<accession>A0A1E3J1W9</accession>
<dbReference type="RefSeq" id="XP_019031107.1">
    <property type="nucleotide sequence ID" value="XM_019177075.1"/>
</dbReference>
<dbReference type="OrthoDB" id="60955at2759"/>
<feature type="compositionally biased region" description="Polar residues" evidence="3">
    <location>
        <begin position="753"/>
        <end position="771"/>
    </location>
</feature>
<feature type="compositionally biased region" description="Acidic residues" evidence="3">
    <location>
        <begin position="1310"/>
        <end position="1323"/>
    </location>
</feature>
<evidence type="ECO:0000256" key="2">
    <source>
        <dbReference type="ARBA" id="ARBA00022737"/>
    </source>
</evidence>
<feature type="region of interest" description="Disordered" evidence="3">
    <location>
        <begin position="1298"/>
        <end position="1328"/>
    </location>
</feature>
<dbReference type="GO" id="GO:0005774">
    <property type="term" value="C:vacuolar membrane"/>
    <property type="evidence" value="ECO:0007669"/>
    <property type="project" value="TreeGrafter"/>
</dbReference>
<feature type="region of interest" description="Disordered" evidence="3">
    <location>
        <begin position="449"/>
        <end position="502"/>
    </location>
</feature>
<dbReference type="Proteomes" id="UP000094819">
    <property type="component" value="Unassembled WGS sequence"/>
</dbReference>
<sequence>MNRITNAFSAAIPSANSETSSIHHKESPHISSPLEPPFPTHLSVRTPNERRLNAPSSVVYDDPRSIYYPPLAPPLPSYAPPSLTRPSRPTLLRHLTDEGLYSQPPSYRSASSSQTPTPRARSESRERSDRGVRVNLMAAAAGSTARKGWGMSSATGTTRMNRMAEGPSGRYAVGGGQYLRVFHIDDPSSGSSTPVVQEYPSSHSDRNVIARGPGGATISEVVNLWKSSWPVGKGVNDLDWGVAAWDHKLVTATPSGNFMLYDVEKEKVDKEISSGSFRPLNCATFCHQPAYCHMVLIGGADGNIKLLDLRTGDPPSRRPLRHSSAITSLCFSPTDASAFVIGLDDGTIKRYDWRMAGKHMGTAYGAHGSKAVMDLKWKVGDEGGGESGGWLASAGANKIVQIWDMNQSWEKAPSSTHSLYTPHPIRRIAWRPNHSTELVVVPVTQPLSTAQGVDPASSLPRPTVAPIESKDKSTRLNVPKLFKRSSSQASDSPTEDDDPLEDDDAAHLSIWHVRRHHVAKYNVPTQDGVAIDAAWRDEGSLVVTFQNGGLAQLDVERKIHPTSRNASGQGRLPVPLPLDQVPRQVSSWSSRGDMAFAVDRFKAGEIPFDDLKPEYSRPVPHPYNSSFSNPYHVSRISDPPYHPIQSIGSIPLHSSLPSPPETTFMAKWYRMEGGGGAELCRWNAGVAAWVGREDDARLWVFMAGLFEEFKSAETHAKAVGFEDVWQKGSGQVKEKRPTTSRNVSPKGGHARLSESQDPAPQRQTPKYTSVALQRFTPPPSPLHSPERSTSSLPSSSSDEGSEDDSEEEIESWKPKSRFVTFMEPQTQVAEGGLELKLHGEAMRRDSSGSSQGSPVFERKGAGESSPIAIHNASAAGQGNTVGGSLSGSLGAKKSLSRMFSRPNPHAHSHHHHHKPDAAFDFYPDPYGIIPDQPMSSTTLVMPGTGGTTTATGSSGSYSGPGTGMVTGAAGLVSRASTRSSPVLAALSLGLKPSPRMGLLSLPGGSITIPTAQLSQAAGLASHEYGSGITEAPLAGRGSGEGATIIAPGANGVGVNSRVGSGSMLGKEMRGREEKFEKSEWEEYKRGRMKSLETWWDACVDNGEVQLAATIALIAQPLHQFPPFQLERIAHAYADALESLRLPLPASYIRRFSGIPSLEVTAQDQGVTHTLGCDRCGKSTGSLEDIGVEGKVFWWCKKCKMGAKECAVCRKAVKGMWMGCRKCSHGGHHACMRLYHSRATLVPFGKSPIDHTNHYQHQQGVQASHISFSSAGAASGAQSINASTAGLTSGYNASAVSGYTQSGTDVSSTDVDGDGLTEPDDESEPGLGNLENNGGFALCPAGCGCRCRKVCPLKPAVNT</sequence>
<dbReference type="SUPFAM" id="SSF50978">
    <property type="entry name" value="WD40 repeat-like"/>
    <property type="match status" value="1"/>
</dbReference>
<feature type="compositionally biased region" description="Polar residues" evidence="3">
    <location>
        <begin position="1"/>
        <end position="20"/>
    </location>
</feature>
<feature type="region of interest" description="Disordered" evidence="3">
    <location>
        <begin position="727"/>
        <end position="818"/>
    </location>
</feature>
<keyword evidence="2" id="KW-0677">Repeat</keyword>
<feature type="compositionally biased region" description="Low complexity" evidence="3">
    <location>
        <begin position="101"/>
        <end position="114"/>
    </location>
</feature>
<dbReference type="PANTHER" id="PTHR46200">
    <property type="entry name" value="GATOR COMPLEX PROTEIN WDR24"/>
    <property type="match status" value="1"/>
</dbReference>
<dbReference type="GO" id="GO:1904263">
    <property type="term" value="P:positive regulation of TORC1 signaling"/>
    <property type="evidence" value="ECO:0007669"/>
    <property type="project" value="TreeGrafter"/>
</dbReference>
<feature type="compositionally biased region" description="Acidic residues" evidence="3">
    <location>
        <begin position="799"/>
        <end position="809"/>
    </location>
</feature>
<evidence type="ECO:0000256" key="3">
    <source>
        <dbReference type="SAM" id="MobiDB-lite"/>
    </source>
</evidence>
<gene>
    <name evidence="4" type="ORF">L198_04975</name>
</gene>
<feature type="compositionally biased region" description="Low complexity" evidence="3">
    <location>
        <begin position="787"/>
        <end position="798"/>
    </location>
</feature>
<proteinExistence type="predicted"/>
<reference evidence="4 5" key="1">
    <citation type="submission" date="2016-06" db="EMBL/GenBank/DDBJ databases">
        <title>Evolution of pathogenesis and genome organization in the Tremellales.</title>
        <authorList>
            <person name="Cuomo C."/>
            <person name="Litvintseva A."/>
            <person name="Heitman J."/>
            <person name="Chen Y."/>
            <person name="Sun S."/>
            <person name="Springer D."/>
            <person name="Dromer F."/>
            <person name="Young S."/>
            <person name="Zeng Q."/>
            <person name="Chapman S."/>
            <person name="Gujja S."/>
            <person name="Saif S."/>
            <person name="Birren B."/>
        </authorList>
    </citation>
    <scope>NUCLEOTIDE SEQUENCE [LARGE SCALE GENOMIC DNA]</scope>
    <source>
        <strain evidence="4 5">CBS 7118</strain>
    </source>
</reference>
<dbReference type="GeneID" id="30194188"/>
<dbReference type="PANTHER" id="PTHR46200:SF1">
    <property type="entry name" value="GATOR COMPLEX PROTEIN WDR24"/>
    <property type="match status" value="1"/>
</dbReference>
<keyword evidence="1" id="KW-0853">WD repeat</keyword>
<dbReference type="GO" id="GO:0061700">
    <property type="term" value="C:GATOR2 complex"/>
    <property type="evidence" value="ECO:0007669"/>
    <property type="project" value="TreeGrafter"/>
</dbReference>
<feature type="compositionally biased region" description="Polar residues" evidence="3">
    <location>
        <begin position="1298"/>
        <end position="1309"/>
    </location>
</feature>
<dbReference type="SMART" id="SM00320">
    <property type="entry name" value="WD40"/>
    <property type="match status" value="3"/>
</dbReference>
<protein>
    <submittedName>
        <fullName evidence="4">Vacuolar protein</fullName>
    </submittedName>
</protein>
<comment type="caution">
    <text evidence="4">The sequence shown here is derived from an EMBL/GenBank/DDBJ whole genome shotgun (WGS) entry which is preliminary data.</text>
</comment>
<keyword evidence="5" id="KW-1185">Reference proteome</keyword>
<feature type="compositionally biased region" description="Basic and acidic residues" evidence="3">
    <location>
        <begin position="120"/>
        <end position="131"/>
    </location>
</feature>
<dbReference type="Gene3D" id="2.130.10.10">
    <property type="entry name" value="YVTN repeat-like/Quinoprotein amine dehydrogenase"/>
    <property type="match status" value="1"/>
</dbReference>
<dbReference type="InterPro" id="IPR036322">
    <property type="entry name" value="WD40_repeat_dom_sf"/>
</dbReference>
<organism evidence="4 5">
    <name type="scientific">Cryptococcus wingfieldii CBS 7118</name>
    <dbReference type="NCBI Taxonomy" id="1295528"/>
    <lineage>
        <taxon>Eukaryota</taxon>
        <taxon>Fungi</taxon>
        <taxon>Dikarya</taxon>
        <taxon>Basidiomycota</taxon>
        <taxon>Agaricomycotina</taxon>
        <taxon>Tremellomycetes</taxon>
        <taxon>Tremellales</taxon>
        <taxon>Cryptococcaceae</taxon>
        <taxon>Cryptococcus</taxon>
    </lineage>
</organism>
<dbReference type="GO" id="GO:0016239">
    <property type="term" value="P:positive regulation of macroautophagy"/>
    <property type="evidence" value="ECO:0007669"/>
    <property type="project" value="TreeGrafter"/>
</dbReference>
<dbReference type="InterPro" id="IPR001680">
    <property type="entry name" value="WD40_rpt"/>
</dbReference>
<name>A0A1E3J1W9_9TREE</name>
<dbReference type="InterPro" id="IPR037590">
    <property type="entry name" value="WDR24"/>
</dbReference>
<evidence type="ECO:0000313" key="5">
    <source>
        <dbReference type="Proteomes" id="UP000094819"/>
    </source>
</evidence>
<feature type="compositionally biased region" description="Acidic residues" evidence="3">
    <location>
        <begin position="493"/>
        <end position="502"/>
    </location>
</feature>
<evidence type="ECO:0000256" key="1">
    <source>
        <dbReference type="ARBA" id="ARBA00022574"/>
    </source>
</evidence>
<feature type="region of interest" description="Disordered" evidence="3">
    <location>
        <begin position="841"/>
        <end position="863"/>
    </location>
</feature>
<feature type="region of interest" description="Disordered" evidence="3">
    <location>
        <begin position="1"/>
        <end position="57"/>
    </location>
</feature>
<feature type="region of interest" description="Disordered" evidence="3">
    <location>
        <begin position="99"/>
        <end position="131"/>
    </location>
</feature>
<evidence type="ECO:0000313" key="4">
    <source>
        <dbReference type="EMBL" id="ODN94828.1"/>
    </source>
</evidence>